<evidence type="ECO:0000313" key="1">
    <source>
        <dbReference type="EMBL" id="GBP83019.1"/>
    </source>
</evidence>
<organism evidence="1 2">
    <name type="scientific">Eumeta variegata</name>
    <name type="common">Bagworm moth</name>
    <name type="synonym">Eumeta japonica</name>
    <dbReference type="NCBI Taxonomy" id="151549"/>
    <lineage>
        <taxon>Eukaryota</taxon>
        <taxon>Metazoa</taxon>
        <taxon>Ecdysozoa</taxon>
        <taxon>Arthropoda</taxon>
        <taxon>Hexapoda</taxon>
        <taxon>Insecta</taxon>
        <taxon>Pterygota</taxon>
        <taxon>Neoptera</taxon>
        <taxon>Endopterygota</taxon>
        <taxon>Lepidoptera</taxon>
        <taxon>Glossata</taxon>
        <taxon>Ditrysia</taxon>
        <taxon>Tineoidea</taxon>
        <taxon>Psychidae</taxon>
        <taxon>Oiketicinae</taxon>
        <taxon>Eumeta</taxon>
    </lineage>
</organism>
<name>A0A4C1Z7Y8_EUMVA</name>
<dbReference type="Proteomes" id="UP000299102">
    <property type="component" value="Unassembled WGS sequence"/>
</dbReference>
<proteinExistence type="predicted"/>
<evidence type="ECO:0000313" key="2">
    <source>
        <dbReference type="Proteomes" id="UP000299102"/>
    </source>
</evidence>
<dbReference type="AlphaFoldDB" id="A0A4C1Z7Y8"/>
<comment type="caution">
    <text evidence="1">The sequence shown here is derived from an EMBL/GenBank/DDBJ whole genome shotgun (WGS) entry which is preliminary data.</text>
</comment>
<reference evidence="1 2" key="1">
    <citation type="journal article" date="2019" name="Commun. Biol.">
        <title>The bagworm genome reveals a unique fibroin gene that provides high tensile strength.</title>
        <authorList>
            <person name="Kono N."/>
            <person name="Nakamura H."/>
            <person name="Ohtoshi R."/>
            <person name="Tomita M."/>
            <person name="Numata K."/>
            <person name="Arakawa K."/>
        </authorList>
    </citation>
    <scope>NUCLEOTIDE SEQUENCE [LARGE SCALE GENOMIC DNA]</scope>
</reference>
<accession>A0A4C1Z7Y8</accession>
<protein>
    <submittedName>
        <fullName evidence="1">Uncharacterized protein</fullName>
    </submittedName>
</protein>
<sequence>MSAPSACVLQEIVAKMNDTVKKRDVVPTSTLESDEKVHHTFVQGHHYARAASAFRDHLKDGLVPHP</sequence>
<dbReference type="EMBL" id="BGZK01001599">
    <property type="protein sequence ID" value="GBP83019.1"/>
    <property type="molecule type" value="Genomic_DNA"/>
</dbReference>
<keyword evidence="2" id="KW-1185">Reference proteome</keyword>
<gene>
    <name evidence="1" type="ORF">EVAR_62329_1</name>
</gene>